<sequence length="139" mass="15789">METLKPSQNVGDIPYDSPVERSGKLRQLLTLHDLRCLDSEWKGWPFKYQFRCREGHVFSSRISSLSRGCPACAAQAHDQRLFDIARAAGVTCLEKRWLGAKASHRFRCSMGHHWVRTGKDLLQRSECPNAIFSPSNATD</sequence>
<gene>
    <name evidence="1" type="ORF">L4V69_31370</name>
</gene>
<evidence type="ECO:0000313" key="2">
    <source>
        <dbReference type="Proteomes" id="UP001297540"/>
    </source>
</evidence>
<evidence type="ECO:0008006" key="3">
    <source>
        <dbReference type="Google" id="ProtNLM"/>
    </source>
</evidence>
<dbReference type="AlphaFoldDB" id="A0AAQ3LIS7"/>
<reference evidence="1" key="1">
    <citation type="submission" date="2023-06" db="EMBL/GenBank/DDBJ databases">
        <authorList>
            <consortium name="Clinical and Environmental Microbiology Branch: Whole genome sequencing antimicrobial resistance pathogens in the healthcare setting"/>
        </authorList>
    </citation>
    <scope>NUCLEOTIDE SEQUENCE</scope>
    <source>
        <strain evidence="1">2021CK-01020</strain>
    </source>
</reference>
<protein>
    <recommendedName>
        <fullName evidence="3">Zinc-ribbon domain-containing protein</fullName>
    </recommendedName>
</protein>
<dbReference type="Proteomes" id="UP001297540">
    <property type="component" value="Chromosome"/>
</dbReference>
<dbReference type="EMBL" id="CP136986">
    <property type="protein sequence ID" value="WOS76945.1"/>
    <property type="molecule type" value="Genomic_DNA"/>
</dbReference>
<evidence type="ECO:0000313" key="1">
    <source>
        <dbReference type="EMBL" id="WOS76945.1"/>
    </source>
</evidence>
<reference evidence="1" key="2">
    <citation type="submission" date="2023-10" db="EMBL/GenBank/DDBJ databases">
        <title>Pathogen: clinical or host-associated sample.</title>
        <authorList>
            <person name="Hergert J."/>
            <person name="Casey R."/>
            <person name="Wagner J."/>
            <person name="Young E.L."/>
            <person name="Oakeson K.F."/>
        </authorList>
    </citation>
    <scope>NUCLEOTIDE SEQUENCE</scope>
    <source>
        <strain evidence="1">2021CK-01020</strain>
    </source>
</reference>
<name>A0AAQ3LIS7_PSEAI</name>
<proteinExistence type="predicted"/>
<accession>A0AAQ3LIS7</accession>
<organism evidence="1 2">
    <name type="scientific">Pseudomonas aeruginosa</name>
    <dbReference type="NCBI Taxonomy" id="287"/>
    <lineage>
        <taxon>Bacteria</taxon>
        <taxon>Pseudomonadati</taxon>
        <taxon>Pseudomonadota</taxon>
        <taxon>Gammaproteobacteria</taxon>
        <taxon>Pseudomonadales</taxon>
        <taxon>Pseudomonadaceae</taxon>
        <taxon>Pseudomonas</taxon>
    </lineage>
</organism>
<dbReference type="RefSeq" id="WP_128666259.1">
    <property type="nucleotide sequence ID" value="NZ_FRGA01000022.1"/>
</dbReference>